<dbReference type="InterPro" id="IPR000600">
    <property type="entry name" value="ROK"/>
</dbReference>
<dbReference type="InterPro" id="IPR043129">
    <property type="entry name" value="ATPase_NBD"/>
</dbReference>
<comment type="similarity">
    <text evidence="1">Belongs to the ROK (NagC/XylR) family.</text>
</comment>
<dbReference type="PANTHER" id="PTHR18964:SF149">
    <property type="entry name" value="BIFUNCTIONAL UDP-N-ACETYLGLUCOSAMINE 2-EPIMERASE_N-ACETYLMANNOSAMINE KINASE"/>
    <property type="match status" value="1"/>
</dbReference>
<dbReference type="Pfam" id="PF00480">
    <property type="entry name" value="ROK"/>
    <property type="match status" value="1"/>
</dbReference>
<proteinExistence type="inferred from homology"/>
<dbReference type="SUPFAM" id="SSF53067">
    <property type="entry name" value="Actin-like ATPase domain"/>
    <property type="match status" value="1"/>
</dbReference>
<evidence type="ECO:0000313" key="2">
    <source>
        <dbReference type="EMBL" id="MFD1184222.1"/>
    </source>
</evidence>
<dbReference type="RefSeq" id="WP_240271376.1">
    <property type="nucleotide sequence ID" value="NZ_JAKSXN010000083.1"/>
</dbReference>
<evidence type="ECO:0000313" key="3">
    <source>
        <dbReference type="Proteomes" id="UP001597211"/>
    </source>
</evidence>
<dbReference type="EMBL" id="JBHTKZ010000075">
    <property type="protein sequence ID" value="MFD1184222.1"/>
    <property type="molecule type" value="Genomic_DNA"/>
</dbReference>
<name>A0ABW3SHE0_9BACL</name>
<comment type="caution">
    <text evidence="2">The sequence shown here is derived from an EMBL/GenBank/DDBJ whole genome shotgun (WGS) entry which is preliminary data.</text>
</comment>
<sequence>MNGIYEGGEVAIGLDLGGTNIKAGIVNGEGEVLRRISLPTQAYQGGEALLQRVAGIVRMLADEADAQGSLIRGVGIGTAGQVDSARGVVAGATANLPGWAGMELGNRLALLTGLPVSVDNDANAMAFGEAWVGAGRQWRNFICVTLGTGVGGCFVINRRPYRGRNGYAGEIGHHVIADRGRPCNCGRLGCYEQYASVTALMGMARDLGSAADELDSPEALFAAAAKGHGPALELLREYARNIAVGLANLVHLFDPEGIVVGGAVSKQGDLLLTPVRREFAGFLLPVFGQAPKVDIVAPQLGNDGGVIGAAAAFFDF</sequence>
<gene>
    <name evidence="2" type="ORF">ACFQ2Z_23065</name>
</gene>
<dbReference type="CDD" id="cd24068">
    <property type="entry name" value="ASKHA_NBD_ROK_FnNanK-like"/>
    <property type="match status" value="1"/>
</dbReference>
<protein>
    <submittedName>
        <fullName evidence="2">ROK family protein</fullName>
    </submittedName>
</protein>
<dbReference type="Proteomes" id="UP001597211">
    <property type="component" value="Unassembled WGS sequence"/>
</dbReference>
<accession>A0ABW3SHE0</accession>
<reference evidence="3" key="1">
    <citation type="journal article" date="2019" name="Int. J. Syst. Evol. Microbiol.">
        <title>The Global Catalogue of Microorganisms (GCM) 10K type strain sequencing project: providing services to taxonomists for standard genome sequencing and annotation.</title>
        <authorList>
            <consortium name="The Broad Institute Genomics Platform"/>
            <consortium name="The Broad Institute Genome Sequencing Center for Infectious Disease"/>
            <person name="Wu L."/>
            <person name="Ma J."/>
        </authorList>
    </citation>
    <scope>NUCLEOTIDE SEQUENCE [LARGE SCALE GENOMIC DNA]</scope>
    <source>
        <strain evidence="3">CCUG 48216</strain>
    </source>
</reference>
<keyword evidence="3" id="KW-1185">Reference proteome</keyword>
<dbReference type="Gene3D" id="3.30.420.40">
    <property type="match status" value="2"/>
</dbReference>
<organism evidence="2 3">
    <name type="scientific">Paenibacillus timonensis</name>
    <dbReference type="NCBI Taxonomy" id="225915"/>
    <lineage>
        <taxon>Bacteria</taxon>
        <taxon>Bacillati</taxon>
        <taxon>Bacillota</taxon>
        <taxon>Bacilli</taxon>
        <taxon>Bacillales</taxon>
        <taxon>Paenibacillaceae</taxon>
        <taxon>Paenibacillus</taxon>
    </lineage>
</organism>
<dbReference type="PANTHER" id="PTHR18964">
    <property type="entry name" value="ROK (REPRESSOR, ORF, KINASE) FAMILY"/>
    <property type="match status" value="1"/>
</dbReference>
<evidence type="ECO:0000256" key="1">
    <source>
        <dbReference type="ARBA" id="ARBA00006479"/>
    </source>
</evidence>